<dbReference type="InParanoid" id="A0A1Z5JAH8"/>
<organism evidence="3 4">
    <name type="scientific">Fistulifera solaris</name>
    <name type="common">Oleaginous diatom</name>
    <dbReference type="NCBI Taxonomy" id="1519565"/>
    <lineage>
        <taxon>Eukaryota</taxon>
        <taxon>Sar</taxon>
        <taxon>Stramenopiles</taxon>
        <taxon>Ochrophyta</taxon>
        <taxon>Bacillariophyta</taxon>
        <taxon>Bacillariophyceae</taxon>
        <taxon>Bacillariophycidae</taxon>
        <taxon>Naviculales</taxon>
        <taxon>Naviculaceae</taxon>
        <taxon>Fistulifera</taxon>
    </lineage>
</organism>
<keyword evidence="2" id="KW-0732">Signal</keyword>
<protein>
    <submittedName>
        <fullName evidence="3">Uncharacterized protein</fullName>
    </submittedName>
</protein>
<dbReference type="EMBL" id="BDSP01000025">
    <property type="protein sequence ID" value="GAX10828.1"/>
    <property type="molecule type" value="Genomic_DNA"/>
</dbReference>
<feature type="signal peptide" evidence="2">
    <location>
        <begin position="1"/>
        <end position="35"/>
    </location>
</feature>
<keyword evidence="1" id="KW-0175">Coiled coil</keyword>
<proteinExistence type="predicted"/>
<accession>A0A1Z5JAH8</accession>
<gene>
    <name evidence="3" type="ORF">FisN_1Hh370</name>
</gene>
<reference evidence="3 4" key="1">
    <citation type="journal article" date="2015" name="Plant Cell">
        <title>Oil accumulation by the oleaginous diatom Fistulifera solaris as revealed by the genome and transcriptome.</title>
        <authorList>
            <person name="Tanaka T."/>
            <person name="Maeda Y."/>
            <person name="Veluchamy A."/>
            <person name="Tanaka M."/>
            <person name="Abida H."/>
            <person name="Marechal E."/>
            <person name="Bowler C."/>
            <person name="Muto M."/>
            <person name="Sunaga Y."/>
            <person name="Tanaka M."/>
            <person name="Yoshino T."/>
            <person name="Taniguchi T."/>
            <person name="Fukuda Y."/>
            <person name="Nemoto M."/>
            <person name="Matsumoto M."/>
            <person name="Wong P.S."/>
            <person name="Aburatani S."/>
            <person name="Fujibuchi W."/>
        </authorList>
    </citation>
    <scope>NUCLEOTIDE SEQUENCE [LARGE SCALE GENOMIC DNA]</scope>
    <source>
        <strain evidence="3 4">JPCC DA0580</strain>
    </source>
</reference>
<dbReference type="Proteomes" id="UP000198406">
    <property type="component" value="Unassembled WGS sequence"/>
</dbReference>
<evidence type="ECO:0000313" key="4">
    <source>
        <dbReference type="Proteomes" id="UP000198406"/>
    </source>
</evidence>
<name>A0A1Z5JAH8_FISSO</name>
<comment type="caution">
    <text evidence="3">The sequence shown here is derived from an EMBL/GenBank/DDBJ whole genome shotgun (WGS) entry which is preliminary data.</text>
</comment>
<evidence type="ECO:0000256" key="1">
    <source>
        <dbReference type="SAM" id="Coils"/>
    </source>
</evidence>
<feature type="coiled-coil region" evidence="1">
    <location>
        <begin position="119"/>
        <end position="164"/>
    </location>
</feature>
<feature type="chain" id="PRO_5012735263" evidence="2">
    <location>
        <begin position="36"/>
        <end position="284"/>
    </location>
</feature>
<dbReference type="AlphaFoldDB" id="A0A1Z5JAH8"/>
<keyword evidence="4" id="KW-1185">Reference proteome</keyword>
<evidence type="ECO:0000256" key="2">
    <source>
        <dbReference type="SAM" id="SignalP"/>
    </source>
</evidence>
<dbReference type="OrthoDB" id="10624304at2759"/>
<sequence length="284" mass="32662">MRLSQWQMTRIFHKKWALFLIVATVFLQMSCMCYGQDDIEAIEHIDDSETADSPTDLVESTSEEIHVEDYLESLSLSELDEICQHRGFTVEGSTREDYVNAARRCLSLENEMNAILAANPELAAELEKEIERMKAEKERLEAERQDLLEQISDLQQQLTEAGMNDSALEALLIQHKDPANMTFEEVFKESISQLYDRVAQDVRFVSKLVSPVLTPIVRSILGALKFGWRYAKTVFLEVVPEDTRMRLEQHVARFPPVKEWVSEGGAIQQIVSRAKHFLQAHFTR</sequence>
<evidence type="ECO:0000313" key="3">
    <source>
        <dbReference type="EMBL" id="GAX10828.1"/>
    </source>
</evidence>